<name>A0ABY2X7R8_9RHOB</name>
<comment type="caution">
    <text evidence="2">The sequence shown here is derived from an EMBL/GenBank/DDBJ whole genome shotgun (WGS) entry which is preliminary data.</text>
</comment>
<sequence length="262" mass="27855">MMIQRAQKPKPVSSLSQRLLRLAATPGQLAAERRALPDAPSARLLAVLREIDETVLPRCVDLCIDRTPVARLTISQRRLVRLELARRGALRADPSVMVRVLADALASLAAQPGAMSMVVRRRAVATPSPETACSVAQLRLALSVDLPESGRAAGSAGLARLAETIDRDALATCRWPTGQAPLAFAGASEWTETLARAADGFRRRDKNGPDNRRFGSPRTDGLALPLGDGQLLILAAQGGAGLAAVMPEAEGMAAIAHWQRNT</sequence>
<proteinExistence type="predicted"/>
<evidence type="ECO:0000313" key="2">
    <source>
        <dbReference type="EMBL" id="TMV11493.1"/>
    </source>
</evidence>
<dbReference type="Proteomes" id="UP001191082">
    <property type="component" value="Unassembled WGS sequence"/>
</dbReference>
<keyword evidence="3" id="KW-1185">Reference proteome</keyword>
<protein>
    <submittedName>
        <fullName evidence="2">Uncharacterized protein</fullName>
    </submittedName>
</protein>
<organism evidence="2 3">
    <name type="scientific">Arenibacterium halophilum</name>
    <dbReference type="NCBI Taxonomy" id="2583821"/>
    <lineage>
        <taxon>Bacteria</taxon>
        <taxon>Pseudomonadati</taxon>
        <taxon>Pseudomonadota</taxon>
        <taxon>Alphaproteobacteria</taxon>
        <taxon>Rhodobacterales</taxon>
        <taxon>Paracoccaceae</taxon>
        <taxon>Arenibacterium</taxon>
    </lineage>
</organism>
<accession>A0ABY2X7R8</accession>
<evidence type="ECO:0000313" key="3">
    <source>
        <dbReference type="Proteomes" id="UP001191082"/>
    </source>
</evidence>
<dbReference type="EMBL" id="VCPC01000003">
    <property type="protein sequence ID" value="TMV11493.1"/>
    <property type="molecule type" value="Genomic_DNA"/>
</dbReference>
<evidence type="ECO:0000256" key="1">
    <source>
        <dbReference type="SAM" id="MobiDB-lite"/>
    </source>
</evidence>
<reference evidence="2 3" key="1">
    <citation type="submission" date="2019-05" db="EMBL/GenBank/DDBJ databases">
        <title>Marivita sp. nov. isolated from sea sediment.</title>
        <authorList>
            <person name="Kim W."/>
        </authorList>
    </citation>
    <scope>NUCLEOTIDE SEQUENCE [LARGE SCALE GENOMIC DNA]</scope>
    <source>
        <strain evidence="2 3">CAU 1492</strain>
    </source>
</reference>
<feature type="region of interest" description="Disordered" evidence="1">
    <location>
        <begin position="201"/>
        <end position="220"/>
    </location>
</feature>
<feature type="compositionally biased region" description="Basic and acidic residues" evidence="1">
    <location>
        <begin position="201"/>
        <end position="213"/>
    </location>
</feature>
<gene>
    <name evidence="2" type="ORF">FGK64_14530</name>
</gene>